<accession>A0ABW7HK51</accession>
<reference evidence="2 3" key="1">
    <citation type="submission" date="2024-08" db="EMBL/GenBank/DDBJ databases">
        <authorList>
            <person name="Lu H."/>
        </authorList>
    </citation>
    <scope>NUCLEOTIDE SEQUENCE [LARGE SCALE GENOMIC DNA]</scope>
    <source>
        <strain evidence="2 3">BYS78W</strain>
    </source>
</reference>
<protein>
    <submittedName>
        <fullName evidence="2">Uncharacterized protein</fullName>
    </submittedName>
</protein>
<feature type="region of interest" description="Disordered" evidence="1">
    <location>
        <begin position="267"/>
        <end position="290"/>
    </location>
</feature>
<evidence type="ECO:0000313" key="3">
    <source>
        <dbReference type="Proteomes" id="UP001606134"/>
    </source>
</evidence>
<feature type="compositionally biased region" description="Basic and acidic residues" evidence="1">
    <location>
        <begin position="279"/>
        <end position="290"/>
    </location>
</feature>
<comment type="caution">
    <text evidence="2">The sequence shown here is derived from an EMBL/GenBank/DDBJ whole genome shotgun (WGS) entry which is preliminary data.</text>
</comment>
<evidence type="ECO:0000256" key="1">
    <source>
        <dbReference type="SAM" id="MobiDB-lite"/>
    </source>
</evidence>
<sequence length="356" mass="36117">MANIVDFAVVIITTADGAATLNSSNGDLAGDLAVFASGASIASSVASFTPLGAFISAPAAFVATAFKVAIDIDDGRGIAPGDVFSLAGSAIGFVGASVAITAGAPISLTVAALGLALASAGAVANAIDASGGFGAFVNDVSTAISSLTGGPSGGGGGGGGGGGVGGEPSQYDPTGVIYSGGYNPEGVWEHHWYDDGNGSTTDPFADWDIPAYEVQVSEERYFFNGQPHMRWKYDIYNAHDYKIGEREYSTEEQQALRAPRVEISGNADISVTSASNMDAGKERTDSSRSEFESLNLDQAKYVQDVRPNSSVAVLNTADSLISAMASFTAGGDAALSGDQLASMAMVRPADLYASIV</sequence>
<feature type="region of interest" description="Disordered" evidence="1">
    <location>
        <begin position="148"/>
        <end position="170"/>
    </location>
</feature>
<gene>
    <name evidence="2" type="ORF">ACG04R_25475</name>
</gene>
<keyword evidence="3" id="KW-1185">Reference proteome</keyword>
<organism evidence="2 3">
    <name type="scientific">Pelomonas candidula</name>
    <dbReference type="NCBI Taxonomy" id="3299025"/>
    <lineage>
        <taxon>Bacteria</taxon>
        <taxon>Pseudomonadati</taxon>
        <taxon>Pseudomonadota</taxon>
        <taxon>Betaproteobacteria</taxon>
        <taxon>Burkholderiales</taxon>
        <taxon>Sphaerotilaceae</taxon>
        <taxon>Roseateles</taxon>
    </lineage>
</organism>
<dbReference type="Proteomes" id="UP001606134">
    <property type="component" value="Unassembled WGS sequence"/>
</dbReference>
<evidence type="ECO:0000313" key="2">
    <source>
        <dbReference type="EMBL" id="MFG6490053.1"/>
    </source>
</evidence>
<proteinExistence type="predicted"/>
<dbReference type="RefSeq" id="WP_394416761.1">
    <property type="nucleotide sequence ID" value="NZ_JBIGIC010000017.1"/>
</dbReference>
<feature type="compositionally biased region" description="Gly residues" evidence="1">
    <location>
        <begin position="150"/>
        <end position="166"/>
    </location>
</feature>
<name>A0ABW7HK51_9BURK</name>
<dbReference type="EMBL" id="JBIGIC010000017">
    <property type="protein sequence ID" value="MFG6490053.1"/>
    <property type="molecule type" value="Genomic_DNA"/>
</dbReference>
<feature type="compositionally biased region" description="Polar residues" evidence="1">
    <location>
        <begin position="267"/>
        <end position="276"/>
    </location>
</feature>